<dbReference type="Proteomes" id="UP000438914">
    <property type="component" value="Unassembled WGS sequence"/>
</dbReference>
<dbReference type="AlphaFoldDB" id="A0A7K0KCG6"/>
<dbReference type="InterPro" id="IPR026906">
    <property type="entry name" value="LRR_5"/>
</dbReference>
<dbReference type="Gene3D" id="3.40.50.12480">
    <property type="match status" value="2"/>
</dbReference>
<keyword evidence="2" id="KW-1185">Reference proteome</keyword>
<dbReference type="InterPro" id="IPR032675">
    <property type="entry name" value="LRR_dom_sf"/>
</dbReference>
<proteinExistence type="predicted"/>
<dbReference type="SUPFAM" id="SSF52058">
    <property type="entry name" value="L domain-like"/>
    <property type="match status" value="1"/>
</dbReference>
<dbReference type="PANTHER" id="PTHR45661:SF3">
    <property type="entry name" value="IG-LIKE DOMAIN-CONTAINING PROTEIN"/>
    <property type="match status" value="1"/>
</dbReference>
<gene>
    <name evidence="1" type="ORF">FYJ73_02860</name>
</gene>
<evidence type="ECO:0000313" key="1">
    <source>
        <dbReference type="EMBL" id="MST83627.1"/>
    </source>
</evidence>
<dbReference type="EMBL" id="VUNG01000004">
    <property type="protein sequence ID" value="MST83627.1"/>
    <property type="molecule type" value="Genomic_DNA"/>
</dbReference>
<dbReference type="PANTHER" id="PTHR45661">
    <property type="entry name" value="SURFACE ANTIGEN"/>
    <property type="match status" value="1"/>
</dbReference>
<evidence type="ECO:0000313" key="2">
    <source>
        <dbReference type="Proteomes" id="UP000438914"/>
    </source>
</evidence>
<dbReference type="Pfam" id="PF13306">
    <property type="entry name" value="LRR_5"/>
    <property type="match status" value="1"/>
</dbReference>
<protein>
    <submittedName>
        <fullName evidence="1">Leucine-rich repeat domain-containing protein</fullName>
    </submittedName>
</protein>
<dbReference type="Gene3D" id="3.80.10.10">
    <property type="entry name" value="Ribonuclease Inhibitor"/>
    <property type="match status" value="1"/>
</dbReference>
<name>A0A7K0KCG6_9BACT</name>
<dbReference type="InterPro" id="IPR053139">
    <property type="entry name" value="Surface_bspA-like"/>
</dbReference>
<sequence>MEKRLLLIFVALLTVIGSFAQGKYVTVDGLKYFLRSDSKEAILFANSYSGDITVPEKITDEGVEYTVTAFADDCFKECESLTSVTIPSSVTSLGDYCFFYCSSLTNITIPSSVTSLGSSCFSACKSLTSITIPSSVTSLSENCFRDCRSLTSITIPSSVTSLGEACFYDCYGLTRITIPSSVTSLGGGCFYNCTRLTSITIPSSVTSLPNQCFKGCWGLISITIPESVTSLGLDCFRDCRSLTSITIPSSVTSLGLDCFSGCTNLTNITCKNPTPPSLASDAFDNNTCLVSTLYVPDVNAYKSAKGWKNFKYIKEITSGGDDKTGEPCAMPTIGYADGHLKFTDTTEGAKYHCTLTCSDVQSDKLYEDGDVSLAACYDISVYATADGFKPSDKATAKLYWVKADGNLTTDNINTSKMRGVVVTSDGGIVAVSGLSDGEKVEFYTTDGKLIGSQKTVSGSASIATSEQIVICKVGNSSIKIIVK</sequence>
<comment type="caution">
    <text evidence="1">The sequence shown here is derived from an EMBL/GenBank/DDBJ whole genome shotgun (WGS) entry which is preliminary data.</text>
</comment>
<dbReference type="RefSeq" id="WP_154533210.1">
    <property type="nucleotide sequence ID" value="NZ_VUNG01000004.1"/>
</dbReference>
<accession>A0A7K0KCG6</accession>
<organism evidence="1 2">
    <name type="scientific">Hallella mizrahii</name>
    <dbReference type="NCBI Taxonomy" id="2606637"/>
    <lineage>
        <taxon>Bacteria</taxon>
        <taxon>Pseudomonadati</taxon>
        <taxon>Bacteroidota</taxon>
        <taxon>Bacteroidia</taxon>
        <taxon>Bacteroidales</taxon>
        <taxon>Prevotellaceae</taxon>
        <taxon>Hallella</taxon>
    </lineage>
</organism>
<reference evidence="1 2" key="1">
    <citation type="submission" date="2019-08" db="EMBL/GenBank/DDBJ databases">
        <title>In-depth cultivation of the pig gut microbiome towards novel bacterial diversity and tailored functional studies.</title>
        <authorList>
            <person name="Wylensek D."/>
            <person name="Hitch T.C.A."/>
            <person name="Clavel T."/>
        </authorList>
    </citation>
    <scope>NUCLEOTIDE SEQUENCE [LARGE SCALE GENOMIC DNA]</scope>
    <source>
        <strain evidence="1 2">LKV-178-WT-2A</strain>
    </source>
</reference>